<organism evidence="4 5">
    <name type="scientific">Schizopora paradoxa</name>
    <dbReference type="NCBI Taxonomy" id="27342"/>
    <lineage>
        <taxon>Eukaryota</taxon>
        <taxon>Fungi</taxon>
        <taxon>Dikarya</taxon>
        <taxon>Basidiomycota</taxon>
        <taxon>Agaricomycotina</taxon>
        <taxon>Agaricomycetes</taxon>
        <taxon>Hymenochaetales</taxon>
        <taxon>Schizoporaceae</taxon>
        <taxon>Schizopora</taxon>
    </lineage>
</organism>
<dbReference type="InParanoid" id="A0A0H2S425"/>
<feature type="compositionally biased region" description="Polar residues" evidence="2">
    <location>
        <begin position="41"/>
        <end position="59"/>
    </location>
</feature>
<dbReference type="FunCoup" id="A0A0H2S425">
    <property type="interactions" value="35"/>
</dbReference>
<dbReference type="SUPFAM" id="SSF56784">
    <property type="entry name" value="HAD-like"/>
    <property type="match status" value="1"/>
</dbReference>
<dbReference type="AlphaFoldDB" id="A0A0H2S425"/>
<dbReference type="InterPro" id="IPR003337">
    <property type="entry name" value="Trehalose_PPase"/>
</dbReference>
<feature type="signal peptide" evidence="3">
    <location>
        <begin position="1"/>
        <end position="21"/>
    </location>
</feature>
<keyword evidence="5" id="KW-1185">Reference proteome</keyword>
<evidence type="ECO:0000313" key="4">
    <source>
        <dbReference type="EMBL" id="KLO18734.1"/>
    </source>
</evidence>
<reference evidence="4 5" key="1">
    <citation type="submission" date="2015-04" db="EMBL/GenBank/DDBJ databases">
        <title>Complete genome sequence of Schizopora paradoxa KUC8140, a cosmopolitan wood degrader in East Asia.</title>
        <authorList>
            <consortium name="DOE Joint Genome Institute"/>
            <person name="Min B."/>
            <person name="Park H."/>
            <person name="Jang Y."/>
            <person name="Kim J.-J."/>
            <person name="Kim K.H."/>
            <person name="Pangilinan J."/>
            <person name="Lipzen A."/>
            <person name="Riley R."/>
            <person name="Grigoriev I.V."/>
            <person name="Spatafora J.W."/>
            <person name="Choi I.-G."/>
        </authorList>
    </citation>
    <scope>NUCLEOTIDE SEQUENCE [LARGE SCALE GENOMIC DNA]</scope>
    <source>
        <strain evidence="4 5">KUC8140</strain>
    </source>
</reference>
<comment type="similarity">
    <text evidence="1">In the N-terminal section; belongs to the glycosyltransferase 20 family.</text>
</comment>
<sequence length="910" mass="102502">MSSFRSHRIVIASLFLPETAAIGEISESPTPAGTPAIGLLSGTSSSTPRTQGFRPQSISLPPKSIVDDLTDKSRGQASPAALTPAQEIANPFVHTANSLQAAVSSIIDSDTLNKVKAQTPERLQNRLFRKPSRSSSRHGELERTKWHIELNQHCNGGLRNAVNSLSDRLRRKLWVGVLGTPTDKVDNDLRDDVDFKMRKESNSLPVWIPDAEFSKCYDGFCHQVLWPLLHYTIPDAPRTKSFYETDSWSHYIAVNQKFADAIVENYEEGDILWVNDYHLMLLPSMLRARLPSAPIGFFMHVAFPSSEIFRCLPMREKLLHGMLSADLIGFQTASYARHFRQTVSRILTLEALPKGIQTADRFVDVAVFPMGIDVTSLSIKRRNPEVAEWVKLLRQRYAGMKMIVGRDKLDEIAGVRHKIRAFERFLETHPEMQGKVVLIQVALSTSEENELQGGVIDLVGRINSRFSSLTYQPIVFLHTDEVTFSQYLALLTVADAFLVTSLREGMALRTHEFVECQEGRARPLILSEFAGSYSYSGFRSCLPINPWDTRMTAQAIYQALTMDDEEAQTRWRDLHSHVVTQTAQAFVTSFLTRCLRVHLEHQHQVDMSDGDGKRASVPPLDVSRVLPRYRHSQKRLVLVDFENTLWKRDIQPEMKYDPPSAALDVLRGLAKNEKNDVWLLSGLQIAGFLDNIAEQIPEIGLCAENGCFIKPRSVNGQPQPWMNTVANFNLSWKTPCIEILQYFGERTPGSFVEEREASIVWRFWTEKSSSAGDRQWARRQAAEAQNHIYDSLGEKYGLRIIPGKNSFLILPNNVSRSSAVGQILAPGGPLHSPITPRALWMNMDAETPDMETDIDFVLAVSADEKLLRRLNELDFAETVSTGEAGTGTDAKWKLETEDVINVLWQFANAK</sequence>
<dbReference type="PANTHER" id="PTHR10788">
    <property type="entry name" value="TREHALOSE-6-PHOSPHATE SYNTHASE"/>
    <property type="match status" value="1"/>
</dbReference>
<dbReference type="SUPFAM" id="SSF53756">
    <property type="entry name" value="UDP-Glycosyltransferase/glycogen phosphorylase"/>
    <property type="match status" value="1"/>
</dbReference>
<dbReference type="GO" id="GO:0003825">
    <property type="term" value="F:alpha,alpha-trehalose-phosphate synthase (UDP-forming) activity"/>
    <property type="evidence" value="ECO:0007669"/>
    <property type="project" value="TreeGrafter"/>
</dbReference>
<dbReference type="CDD" id="cd03788">
    <property type="entry name" value="GT20_TPS"/>
    <property type="match status" value="1"/>
</dbReference>
<dbReference type="Pfam" id="PF00982">
    <property type="entry name" value="Glyco_transf_20"/>
    <property type="match status" value="1"/>
</dbReference>
<keyword evidence="4" id="KW-0808">Transferase</keyword>
<dbReference type="OrthoDB" id="755951at2759"/>
<feature type="region of interest" description="Disordered" evidence="2">
    <location>
        <begin position="26"/>
        <end position="64"/>
    </location>
</feature>
<dbReference type="GO" id="GO:0005946">
    <property type="term" value="C:alpha,alpha-trehalose-phosphate synthase complex (UDP-forming)"/>
    <property type="evidence" value="ECO:0007669"/>
    <property type="project" value="TreeGrafter"/>
</dbReference>
<dbReference type="EMBL" id="KQ085892">
    <property type="protein sequence ID" value="KLO18734.1"/>
    <property type="molecule type" value="Genomic_DNA"/>
</dbReference>
<evidence type="ECO:0000256" key="2">
    <source>
        <dbReference type="SAM" id="MobiDB-lite"/>
    </source>
</evidence>
<keyword evidence="3" id="KW-0732">Signal</keyword>
<dbReference type="STRING" id="27342.A0A0H2S425"/>
<dbReference type="Gene3D" id="3.40.50.2000">
    <property type="entry name" value="Glycogen Phosphorylase B"/>
    <property type="match status" value="2"/>
</dbReference>
<evidence type="ECO:0000313" key="5">
    <source>
        <dbReference type="Proteomes" id="UP000053477"/>
    </source>
</evidence>
<dbReference type="Gene3D" id="3.30.70.1020">
    <property type="entry name" value="Trehalose-6-phosphate phosphatase related protein, domain 2"/>
    <property type="match status" value="1"/>
</dbReference>
<dbReference type="GO" id="GO:0004805">
    <property type="term" value="F:trehalose-phosphatase activity"/>
    <property type="evidence" value="ECO:0007669"/>
    <property type="project" value="TreeGrafter"/>
</dbReference>
<dbReference type="PANTHER" id="PTHR10788:SF15">
    <property type="entry name" value="TREHALOSE SYNTHASE COMPLEX REGULATORY SUBUNIT TPS3-RELATED"/>
    <property type="match status" value="1"/>
</dbReference>
<accession>A0A0H2S425</accession>
<feature type="chain" id="PRO_5005202014" evidence="3">
    <location>
        <begin position="22"/>
        <end position="910"/>
    </location>
</feature>
<dbReference type="Pfam" id="PF02358">
    <property type="entry name" value="Trehalose_PPase"/>
    <property type="match status" value="1"/>
</dbReference>
<evidence type="ECO:0000256" key="3">
    <source>
        <dbReference type="SAM" id="SignalP"/>
    </source>
</evidence>
<dbReference type="InterPro" id="IPR001830">
    <property type="entry name" value="Glyco_trans_20"/>
</dbReference>
<dbReference type="InterPro" id="IPR036412">
    <property type="entry name" value="HAD-like_sf"/>
</dbReference>
<dbReference type="InterPro" id="IPR023214">
    <property type="entry name" value="HAD_sf"/>
</dbReference>
<gene>
    <name evidence="4" type="ORF">SCHPADRAFT_819507</name>
</gene>
<name>A0A0H2S425_9AGAM</name>
<dbReference type="GO" id="GO:0005992">
    <property type="term" value="P:trehalose biosynthetic process"/>
    <property type="evidence" value="ECO:0007669"/>
    <property type="project" value="InterPro"/>
</dbReference>
<dbReference type="GO" id="GO:0005829">
    <property type="term" value="C:cytosol"/>
    <property type="evidence" value="ECO:0007669"/>
    <property type="project" value="TreeGrafter"/>
</dbReference>
<protein>
    <submittedName>
        <fullName evidence="4">Glycosyltransferase family 20 protein</fullName>
    </submittedName>
</protein>
<evidence type="ECO:0000256" key="1">
    <source>
        <dbReference type="ARBA" id="ARBA00005409"/>
    </source>
</evidence>
<dbReference type="Proteomes" id="UP000053477">
    <property type="component" value="Unassembled WGS sequence"/>
</dbReference>
<dbReference type="Gene3D" id="3.40.50.1000">
    <property type="entry name" value="HAD superfamily/HAD-like"/>
    <property type="match status" value="1"/>
</dbReference>
<proteinExistence type="inferred from homology"/>